<gene>
    <name evidence="1" type="ORF">L6164_031007</name>
</gene>
<dbReference type="EMBL" id="CM039437">
    <property type="protein sequence ID" value="KAI4307877.1"/>
    <property type="molecule type" value="Genomic_DNA"/>
</dbReference>
<keyword evidence="2" id="KW-1185">Reference proteome</keyword>
<dbReference type="Proteomes" id="UP000828941">
    <property type="component" value="Chromosome 12"/>
</dbReference>
<protein>
    <submittedName>
        <fullName evidence="1">Uncharacterized protein</fullName>
    </submittedName>
</protein>
<name>A0ACB9LE02_BAUVA</name>
<organism evidence="1 2">
    <name type="scientific">Bauhinia variegata</name>
    <name type="common">Purple orchid tree</name>
    <name type="synonym">Phanera variegata</name>
    <dbReference type="NCBI Taxonomy" id="167791"/>
    <lineage>
        <taxon>Eukaryota</taxon>
        <taxon>Viridiplantae</taxon>
        <taxon>Streptophyta</taxon>
        <taxon>Embryophyta</taxon>
        <taxon>Tracheophyta</taxon>
        <taxon>Spermatophyta</taxon>
        <taxon>Magnoliopsida</taxon>
        <taxon>eudicotyledons</taxon>
        <taxon>Gunneridae</taxon>
        <taxon>Pentapetalae</taxon>
        <taxon>rosids</taxon>
        <taxon>fabids</taxon>
        <taxon>Fabales</taxon>
        <taxon>Fabaceae</taxon>
        <taxon>Cercidoideae</taxon>
        <taxon>Cercideae</taxon>
        <taxon>Bauhiniinae</taxon>
        <taxon>Bauhinia</taxon>
    </lineage>
</organism>
<reference evidence="1 2" key="1">
    <citation type="journal article" date="2022" name="DNA Res.">
        <title>Chromosomal-level genome assembly of the orchid tree Bauhinia variegata (Leguminosae; Cercidoideae) supports the allotetraploid origin hypothesis of Bauhinia.</title>
        <authorList>
            <person name="Zhong Y."/>
            <person name="Chen Y."/>
            <person name="Zheng D."/>
            <person name="Pang J."/>
            <person name="Liu Y."/>
            <person name="Luo S."/>
            <person name="Meng S."/>
            <person name="Qian L."/>
            <person name="Wei D."/>
            <person name="Dai S."/>
            <person name="Zhou R."/>
        </authorList>
    </citation>
    <scope>NUCLEOTIDE SEQUENCE [LARGE SCALE GENOMIC DNA]</scope>
    <source>
        <strain evidence="1">BV-YZ2020</strain>
    </source>
</reference>
<comment type="caution">
    <text evidence="1">The sequence shown here is derived from an EMBL/GenBank/DDBJ whole genome shotgun (WGS) entry which is preliminary data.</text>
</comment>
<evidence type="ECO:0000313" key="2">
    <source>
        <dbReference type="Proteomes" id="UP000828941"/>
    </source>
</evidence>
<accession>A0ACB9LE02</accession>
<evidence type="ECO:0000313" key="1">
    <source>
        <dbReference type="EMBL" id="KAI4307877.1"/>
    </source>
</evidence>
<proteinExistence type="predicted"/>
<sequence>MDSSSNPTESEEVFFWKPCIFPSGNLLKVLFLLLRNGANEPLLSQAQDSEGQNTKRRLNRRRYLRSKSAPLAELALPEKNGIGSISRYQSIFGNLHPSFRKVVIYLATYLGVGALIFYLVRNQIEGKKTDGILDAVYFTIVTMTTVGYGDLVPNSALTKLLACGFVFTGMALVGLILSNTADYLVEKQEVLLVKALNMRKKLGETDILKQVEINKTRYKLIVVFSLLLALILAGTTFLATVEKLSIVDSFYCVCSTLTTLGYGDKSFSTLAGRIFAVFWILTGTICLAQLFLYVAELNAETRQKALVRWVLTRKMTYLDLEAADLDDDGTVGPAEFVIYKLKEMGKISQDDVSAILQEFEELDVDQSGSLSVSDIALAQSS</sequence>